<comment type="caution">
    <text evidence="7">The sequence shown here is derived from an EMBL/GenBank/DDBJ whole genome shotgun (WGS) entry which is preliminary data.</text>
</comment>
<keyword evidence="3 5" id="KW-1133">Transmembrane helix</keyword>
<feature type="domain" description="Major facilitator superfamily (MFS) profile" evidence="6">
    <location>
        <begin position="15"/>
        <end position="415"/>
    </location>
</feature>
<feature type="transmembrane region" description="Helical" evidence="5">
    <location>
        <begin position="224"/>
        <end position="246"/>
    </location>
</feature>
<evidence type="ECO:0000256" key="4">
    <source>
        <dbReference type="ARBA" id="ARBA00023136"/>
    </source>
</evidence>
<protein>
    <submittedName>
        <fullName evidence="7">MFS transporter</fullName>
    </submittedName>
</protein>
<feature type="transmembrane region" description="Helical" evidence="5">
    <location>
        <begin position="326"/>
        <end position="348"/>
    </location>
</feature>
<evidence type="ECO:0000259" key="6">
    <source>
        <dbReference type="PROSITE" id="PS50850"/>
    </source>
</evidence>
<feature type="transmembrane region" description="Helical" evidence="5">
    <location>
        <begin position="301"/>
        <end position="320"/>
    </location>
</feature>
<proteinExistence type="predicted"/>
<dbReference type="AlphaFoldDB" id="A0A2J7TKY0"/>
<dbReference type="PROSITE" id="PS50850">
    <property type="entry name" value="MFS"/>
    <property type="match status" value="1"/>
</dbReference>
<dbReference type="EMBL" id="PDZR01000001">
    <property type="protein sequence ID" value="PNG27387.1"/>
    <property type="molecule type" value="Genomic_DNA"/>
</dbReference>
<dbReference type="PANTHER" id="PTHR11662">
    <property type="entry name" value="SOLUTE CARRIER FAMILY 17"/>
    <property type="match status" value="1"/>
</dbReference>
<reference evidence="7 8" key="1">
    <citation type="submission" date="2017-10" db="EMBL/GenBank/DDBJ databases">
        <title>Genome announcement of Methylocella silvestris TVC from permafrost.</title>
        <authorList>
            <person name="Wang J."/>
            <person name="Geng K."/>
            <person name="Ul-Haque F."/>
            <person name="Crombie A.T."/>
            <person name="Street L.E."/>
            <person name="Wookey P.A."/>
            <person name="Murrell J.C."/>
            <person name="Pratscher J."/>
        </authorList>
    </citation>
    <scope>NUCLEOTIDE SEQUENCE [LARGE SCALE GENOMIC DNA]</scope>
    <source>
        <strain evidence="7 8">TVC</strain>
    </source>
</reference>
<gene>
    <name evidence="7" type="ORF">CR492_00050</name>
</gene>
<dbReference type="SUPFAM" id="SSF103473">
    <property type="entry name" value="MFS general substrate transporter"/>
    <property type="match status" value="1"/>
</dbReference>
<name>A0A2J7TKY0_METSI</name>
<dbReference type="Gene3D" id="1.20.1250.20">
    <property type="entry name" value="MFS general substrate transporter like domains"/>
    <property type="match status" value="2"/>
</dbReference>
<evidence type="ECO:0000256" key="3">
    <source>
        <dbReference type="ARBA" id="ARBA00022989"/>
    </source>
</evidence>
<dbReference type="GO" id="GO:0016020">
    <property type="term" value="C:membrane"/>
    <property type="evidence" value="ECO:0007669"/>
    <property type="project" value="UniProtKB-SubCell"/>
</dbReference>
<dbReference type="Proteomes" id="UP000236286">
    <property type="component" value="Unassembled WGS sequence"/>
</dbReference>
<dbReference type="OrthoDB" id="272777at2"/>
<dbReference type="CDD" id="cd17319">
    <property type="entry name" value="MFS_ExuT_GudP_like"/>
    <property type="match status" value="1"/>
</dbReference>
<evidence type="ECO:0000313" key="7">
    <source>
        <dbReference type="EMBL" id="PNG27387.1"/>
    </source>
</evidence>
<dbReference type="PANTHER" id="PTHR11662:SF399">
    <property type="entry name" value="FI19708P1-RELATED"/>
    <property type="match status" value="1"/>
</dbReference>
<dbReference type="InterPro" id="IPR011701">
    <property type="entry name" value="MFS"/>
</dbReference>
<feature type="transmembrane region" description="Helical" evidence="5">
    <location>
        <begin position="80"/>
        <end position="99"/>
    </location>
</feature>
<evidence type="ECO:0000256" key="5">
    <source>
        <dbReference type="SAM" id="Phobius"/>
    </source>
</evidence>
<accession>A0A2J7TKY0</accession>
<dbReference type="GO" id="GO:0022857">
    <property type="term" value="F:transmembrane transporter activity"/>
    <property type="evidence" value="ECO:0007669"/>
    <property type="project" value="InterPro"/>
</dbReference>
<keyword evidence="4 5" id="KW-0472">Membrane</keyword>
<feature type="transmembrane region" description="Helical" evidence="5">
    <location>
        <begin position="157"/>
        <end position="188"/>
    </location>
</feature>
<dbReference type="InterPro" id="IPR020846">
    <property type="entry name" value="MFS_dom"/>
</dbReference>
<dbReference type="InterPro" id="IPR050382">
    <property type="entry name" value="MFS_Na/Anion_cotransporter"/>
</dbReference>
<feature type="transmembrane region" description="Helical" evidence="5">
    <location>
        <begin position="266"/>
        <end position="289"/>
    </location>
</feature>
<dbReference type="InterPro" id="IPR036259">
    <property type="entry name" value="MFS_trans_sf"/>
</dbReference>
<comment type="subcellular location">
    <subcellularLocation>
        <location evidence="1">Membrane</location>
        <topology evidence="1">Multi-pass membrane protein</topology>
    </subcellularLocation>
</comment>
<feature type="transmembrane region" description="Helical" evidence="5">
    <location>
        <begin position="12"/>
        <end position="28"/>
    </location>
</feature>
<organism evidence="7 8">
    <name type="scientific">Methylocella silvestris</name>
    <dbReference type="NCBI Taxonomy" id="199596"/>
    <lineage>
        <taxon>Bacteria</taxon>
        <taxon>Pseudomonadati</taxon>
        <taxon>Pseudomonadota</taxon>
        <taxon>Alphaproteobacteria</taxon>
        <taxon>Hyphomicrobiales</taxon>
        <taxon>Beijerinckiaceae</taxon>
        <taxon>Methylocella</taxon>
    </lineage>
</organism>
<evidence type="ECO:0000313" key="8">
    <source>
        <dbReference type="Proteomes" id="UP000236286"/>
    </source>
</evidence>
<dbReference type="RefSeq" id="WP_102841697.1">
    <property type="nucleotide sequence ID" value="NZ_PDZR01000001.1"/>
</dbReference>
<feature type="transmembrane region" description="Helical" evidence="5">
    <location>
        <begin position="48"/>
        <end position="68"/>
    </location>
</feature>
<evidence type="ECO:0000256" key="1">
    <source>
        <dbReference type="ARBA" id="ARBA00004141"/>
    </source>
</evidence>
<evidence type="ECO:0000256" key="2">
    <source>
        <dbReference type="ARBA" id="ARBA00022692"/>
    </source>
</evidence>
<sequence length="437" mass="47640">MFRFSRTRIKSTDIVLIVICLMYLVTYIDRVNIATAAPAMQKELGLTNIQLGLAFSAFAYPYAFFQIAGGWLGDRLGPRLTLLICGTIWSAATLAMGFVEGAISLVAARFILGIGEGSAFPTATRALSNWLPADRRAFAQGVTHASARFGNALTPPLIAFLIVALSWRASFFIVGAISFAWVALWWFYFRDDPRDHKGVTAEELAVLPPQKLTAVRKVVPWRRLFTRILPVTLTDFCYGWTLWLFLNWIPSFFLHQFHLDIKKSAIFAAGVFLAGVLGDTVGGIVSDGILRRTGSVSKARVSVIVVGFLGAFVFMLPVVFSSDLMIVTLCLSGAFFFAELIVAPIWAVPMDIAPQYAGTASGFMNFGFGLAGMISPVVFGAVIDATGSWTLPFVASLGLLLLGAVLALFMRPDQPFLDEIEPTRDRGARPMPVQSPS</sequence>
<feature type="transmembrane region" description="Helical" evidence="5">
    <location>
        <begin position="389"/>
        <end position="409"/>
    </location>
</feature>
<dbReference type="Pfam" id="PF07690">
    <property type="entry name" value="MFS_1"/>
    <property type="match status" value="1"/>
</dbReference>
<feature type="transmembrane region" description="Helical" evidence="5">
    <location>
        <begin position="360"/>
        <end position="383"/>
    </location>
</feature>
<keyword evidence="2 5" id="KW-0812">Transmembrane</keyword>